<dbReference type="Proteomes" id="UP000275846">
    <property type="component" value="Unassembled WGS sequence"/>
</dbReference>
<dbReference type="EMBL" id="UYSU01035315">
    <property type="protein sequence ID" value="VDL95947.1"/>
    <property type="molecule type" value="Genomic_DNA"/>
</dbReference>
<accession>A0A183SZB4</accession>
<gene>
    <name evidence="1" type="ORF">SSLN_LOCUS9562</name>
</gene>
<evidence type="ECO:0000313" key="2">
    <source>
        <dbReference type="Proteomes" id="UP000275846"/>
    </source>
</evidence>
<dbReference type="OrthoDB" id="6417751at2759"/>
<name>A0A183SZB4_SCHSO</name>
<protein>
    <submittedName>
        <fullName evidence="1 3">Uncharacterized protein</fullName>
    </submittedName>
</protein>
<dbReference type="WBParaSite" id="SSLN_0000992401-mRNA-1">
    <property type="protein sequence ID" value="SSLN_0000992401-mRNA-1"/>
    <property type="gene ID" value="SSLN_0000992401"/>
</dbReference>
<keyword evidence="2" id="KW-1185">Reference proteome</keyword>
<evidence type="ECO:0000313" key="3">
    <source>
        <dbReference type="WBParaSite" id="SSLN_0000992401-mRNA-1"/>
    </source>
</evidence>
<dbReference type="AlphaFoldDB" id="A0A183SZB4"/>
<evidence type="ECO:0000313" key="1">
    <source>
        <dbReference type="EMBL" id="VDL95947.1"/>
    </source>
</evidence>
<sequence length="148" mass="16305">MAAEKCCIGSPLDENVFGLQIQEFSLTIGNGTIICAVSIASNRRFVPLSHYCHVFSFLHNLSQPGSRADHKLVSDRFVRSKMHKDMRASSRGGGLGCECIKVQQHNKPPIGTYPSPDARFSHVHLDIAGNLPPFKGCSYLLTCVNRFT</sequence>
<dbReference type="STRING" id="70667.A0A183SZB4"/>
<reference evidence="3" key="1">
    <citation type="submission" date="2016-06" db="UniProtKB">
        <authorList>
            <consortium name="WormBaseParasite"/>
        </authorList>
    </citation>
    <scope>IDENTIFICATION</scope>
</reference>
<reference evidence="1 2" key="2">
    <citation type="submission" date="2018-11" db="EMBL/GenBank/DDBJ databases">
        <authorList>
            <consortium name="Pathogen Informatics"/>
        </authorList>
    </citation>
    <scope>NUCLEOTIDE SEQUENCE [LARGE SCALE GENOMIC DNA]</scope>
    <source>
        <strain evidence="1 2">NST_G2</strain>
    </source>
</reference>
<organism evidence="3">
    <name type="scientific">Schistocephalus solidus</name>
    <name type="common">Tapeworm</name>
    <dbReference type="NCBI Taxonomy" id="70667"/>
    <lineage>
        <taxon>Eukaryota</taxon>
        <taxon>Metazoa</taxon>
        <taxon>Spiralia</taxon>
        <taxon>Lophotrochozoa</taxon>
        <taxon>Platyhelminthes</taxon>
        <taxon>Cestoda</taxon>
        <taxon>Eucestoda</taxon>
        <taxon>Diphyllobothriidea</taxon>
        <taxon>Diphyllobothriidae</taxon>
        <taxon>Schistocephalus</taxon>
    </lineage>
</organism>
<proteinExistence type="predicted"/>